<dbReference type="Proteomes" id="UP001163046">
    <property type="component" value="Unassembled WGS sequence"/>
</dbReference>
<dbReference type="EMBL" id="MU827780">
    <property type="protein sequence ID" value="KAJ7337867.1"/>
    <property type="molecule type" value="Genomic_DNA"/>
</dbReference>
<feature type="region of interest" description="Disordered" evidence="1">
    <location>
        <begin position="607"/>
        <end position="627"/>
    </location>
</feature>
<feature type="compositionally biased region" description="Polar residues" evidence="1">
    <location>
        <begin position="103"/>
        <end position="112"/>
    </location>
</feature>
<dbReference type="OrthoDB" id="10655116at2759"/>
<accession>A0A9W9YFC8</accession>
<dbReference type="AlphaFoldDB" id="A0A9W9YFC8"/>
<organism evidence="2 3">
    <name type="scientific">Desmophyllum pertusum</name>
    <dbReference type="NCBI Taxonomy" id="174260"/>
    <lineage>
        <taxon>Eukaryota</taxon>
        <taxon>Metazoa</taxon>
        <taxon>Cnidaria</taxon>
        <taxon>Anthozoa</taxon>
        <taxon>Hexacorallia</taxon>
        <taxon>Scleractinia</taxon>
        <taxon>Caryophylliina</taxon>
        <taxon>Caryophylliidae</taxon>
        <taxon>Desmophyllum</taxon>
    </lineage>
</organism>
<comment type="caution">
    <text evidence="2">The sequence shown here is derived from an EMBL/GenBank/DDBJ whole genome shotgun (WGS) entry which is preliminary data.</text>
</comment>
<keyword evidence="3" id="KW-1185">Reference proteome</keyword>
<evidence type="ECO:0000313" key="3">
    <source>
        <dbReference type="Proteomes" id="UP001163046"/>
    </source>
</evidence>
<reference evidence="2" key="1">
    <citation type="submission" date="2023-01" db="EMBL/GenBank/DDBJ databases">
        <title>Genome assembly of the deep-sea coral Lophelia pertusa.</title>
        <authorList>
            <person name="Herrera S."/>
            <person name="Cordes E."/>
        </authorList>
    </citation>
    <scope>NUCLEOTIDE SEQUENCE</scope>
    <source>
        <strain evidence="2">USNM1676648</strain>
        <tissue evidence="2">Polyp</tissue>
    </source>
</reference>
<protein>
    <submittedName>
        <fullName evidence="2">Uncharacterized protein</fullName>
    </submittedName>
</protein>
<name>A0A9W9YFC8_9CNID</name>
<feature type="region of interest" description="Disordered" evidence="1">
    <location>
        <begin position="77"/>
        <end position="136"/>
    </location>
</feature>
<gene>
    <name evidence="2" type="ORF">OS493_008025</name>
</gene>
<feature type="compositionally biased region" description="Polar residues" evidence="1">
    <location>
        <begin position="79"/>
        <end position="93"/>
    </location>
</feature>
<evidence type="ECO:0000313" key="2">
    <source>
        <dbReference type="EMBL" id="KAJ7337867.1"/>
    </source>
</evidence>
<sequence>MEEGIKRRRGFAHLTRTLSRPYRHFCAGVRGDKRSSKANAAFQLRILLICKHYCTKHQFFPFHFFIAASEDHNIHHHNAQSQYRISSEESTPLEQADSDHSSGKQQKPANSNEEQHKRVLISGNTSDPKDGMFSLQSDNSVQAPEARFINEEQAKSFIQILNSRSHNQLSFVLFSSEYQDPQRIKDSLRVLCNKKHQRLHFLFRVKECIENGAARSIVSERGQNWGYLSFSSDMTSILYGSLHGEHLPSNLLKFFLPVFQEVAKLTDIQMTKYPPRPSVIQFQSHVSEDNTIEFQACCIGLLLCALASLDLQQWKQTMSDPAQLFLDKTTTWNMFAERITRCISTSCVSMSSLFDLVDIQPQDGDLITVQQAKLFTEVLNSQCQYQLSFVISASEYQDPQSIKDSLRVLCNKKHQRLHFLFRVKECSENGAARSIVSEGGQNWGYLSFSSDMTSILYGSLHGKHLPSNLLKFFLPVFQEVAQLTGTQMTKYPPRPSVVQFQSHIKQNDREGNESCCIGLLLCTLAMLNKPRWEQVMTGAADLFPDGPIDSQIIAKKILDCVVKRSHESLTLLFPSVPSQSISLNDKADTVTEKECDAEIIIVEDQTVSSEATSDQEKPTEQLSARSANKEKKRLAALADCKSAHHEGFWISSCKKSVKEFEKYIDDTLRNVHSSEDVLQRQRMIKSLIFSPSKMMTVEELTDVVGIDSYEKASMFRKHFKRSFLNGKNALPVYIKDPPKGTLPSMKKELTLVILKQDSEESAFDRAVERQKEISQKYSQHTMEPNFPEMKETYTLFEDEKSKPIGKSLLKSAGFSDSHLRKNLKFSKRSLERADRKVSSAKAVLPGMWKKAFDVVRSRHPGQMDSSLLPKAKLLMKKFGSGRLLSREKSALAHRPRKDIDPSILETIVEVSATSSDSGNLTHAKRHYDVKYLASIKESVETNKKLSAGRLREHCNLIAGQIGMPTASVSTLKRRCLAPHLGHSNSMHYSNEAKIKFGKVPDTGSSVPPINIQYCRAFVKTEQRKRFRFDERFPHLREYSIINSTDAKAPIILGSKNSFNTGRTWLSYVNEDDRWSPLEEKEEDATSEGKRKIAKDEKLVQLQALPCHDYHSPRDVIVPNTNYIEKSFNVDEKSGRESVAVIVSPKFEYSNGAITM</sequence>
<evidence type="ECO:0000256" key="1">
    <source>
        <dbReference type="SAM" id="MobiDB-lite"/>
    </source>
</evidence>
<proteinExistence type="predicted"/>